<dbReference type="InterPro" id="IPR011059">
    <property type="entry name" value="Metal-dep_hydrolase_composite"/>
</dbReference>
<gene>
    <name evidence="5" type="ORF">FRUB_08634</name>
</gene>
<feature type="domain" description="Amidohydrolase 3" evidence="4">
    <location>
        <begin position="744"/>
        <end position="846"/>
    </location>
</feature>
<feature type="domain" description="Amidohydrolase-related" evidence="3">
    <location>
        <begin position="81"/>
        <end position="414"/>
    </location>
</feature>
<dbReference type="OrthoDB" id="9802793at2"/>
<dbReference type="SUPFAM" id="SSF51556">
    <property type="entry name" value="Metallo-dependent hydrolases"/>
    <property type="match status" value="2"/>
</dbReference>
<dbReference type="Pfam" id="PF07969">
    <property type="entry name" value="Amidohydro_3"/>
    <property type="match status" value="1"/>
</dbReference>
<dbReference type="PANTHER" id="PTHR43135:SF3">
    <property type="entry name" value="ALPHA-D-RIBOSE 1-METHYLPHOSPHONATE 5-TRIPHOSPHATE DIPHOSPHATASE"/>
    <property type="match status" value="1"/>
</dbReference>
<keyword evidence="2" id="KW-0732">Signal</keyword>
<evidence type="ECO:0000259" key="4">
    <source>
        <dbReference type="Pfam" id="PF07969"/>
    </source>
</evidence>
<evidence type="ECO:0000259" key="3">
    <source>
        <dbReference type="Pfam" id="PF01979"/>
    </source>
</evidence>
<dbReference type="Proteomes" id="UP000214646">
    <property type="component" value="Unassembled WGS sequence"/>
</dbReference>
<evidence type="ECO:0000313" key="6">
    <source>
        <dbReference type="Proteomes" id="UP000214646"/>
    </source>
</evidence>
<dbReference type="CDD" id="cd01309">
    <property type="entry name" value="Met_dep_hydrolase_C"/>
    <property type="match status" value="1"/>
</dbReference>
<dbReference type="InterPro" id="IPR013108">
    <property type="entry name" value="Amidohydro_3"/>
</dbReference>
<feature type="region of interest" description="Disordered" evidence="1">
    <location>
        <begin position="430"/>
        <end position="462"/>
    </location>
</feature>
<dbReference type="RefSeq" id="WP_088259139.1">
    <property type="nucleotide sequence ID" value="NZ_NIDE01000017.1"/>
</dbReference>
<dbReference type="InterPro" id="IPR051781">
    <property type="entry name" value="Metallo-dep_Hydrolase"/>
</dbReference>
<feature type="chain" id="PRO_5012420475" evidence="2">
    <location>
        <begin position="24"/>
        <end position="876"/>
    </location>
</feature>
<feature type="signal peptide" evidence="2">
    <location>
        <begin position="1"/>
        <end position="23"/>
    </location>
</feature>
<organism evidence="5 6">
    <name type="scientific">Fimbriiglobus ruber</name>
    <dbReference type="NCBI Taxonomy" id="1908690"/>
    <lineage>
        <taxon>Bacteria</taxon>
        <taxon>Pseudomonadati</taxon>
        <taxon>Planctomycetota</taxon>
        <taxon>Planctomycetia</taxon>
        <taxon>Gemmatales</taxon>
        <taxon>Gemmataceae</taxon>
        <taxon>Fimbriiglobus</taxon>
    </lineage>
</organism>
<accession>A0A225D3A2</accession>
<keyword evidence="6" id="KW-1185">Reference proteome</keyword>
<dbReference type="Gene3D" id="3.20.20.140">
    <property type="entry name" value="Metal-dependent hydrolases"/>
    <property type="match status" value="2"/>
</dbReference>
<proteinExistence type="predicted"/>
<dbReference type="Pfam" id="PF01979">
    <property type="entry name" value="Amidohydro_1"/>
    <property type="match status" value="1"/>
</dbReference>
<dbReference type="AlphaFoldDB" id="A0A225D3A2"/>
<evidence type="ECO:0000256" key="1">
    <source>
        <dbReference type="SAM" id="MobiDB-lite"/>
    </source>
</evidence>
<dbReference type="GO" id="GO:0016810">
    <property type="term" value="F:hydrolase activity, acting on carbon-nitrogen (but not peptide) bonds"/>
    <property type="evidence" value="ECO:0007669"/>
    <property type="project" value="InterPro"/>
</dbReference>
<dbReference type="InterPro" id="IPR006680">
    <property type="entry name" value="Amidohydro-rel"/>
</dbReference>
<comment type="caution">
    <text evidence="5">The sequence shown here is derived from an EMBL/GenBank/DDBJ whole genome shotgun (WGS) entry which is preliminary data.</text>
</comment>
<evidence type="ECO:0000313" key="5">
    <source>
        <dbReference type="EMBL" id="OWK36071.1"/>
    </source>
</evidence>
<protein>
    <submittedName>
        <fullName evidence="5">N-acetylglucosamine-6-phosphate deacetylase</fullName>
    </submittedName>
</protein>
<dbReference type="PANTHER" id="PTHR43135">
    <property type="entry name" value="ALPHA-D-RIBOSE 1-METHYLPHOSPHONATE 5-TRIPHOSPHATE DIPHOSPHATASE"/>
    <property type="match status" value="1"/>
</dbReference>
<dbReference type="EMBL" id="NIDE01000017">
    <property type="protein sequence ID" value="OWK36071.1"/>
    <property type="molecule type" value="Genomic_DNA"/>
</dbReference>
<sequence>MRLVLLTAATALAAGVPALPVRAADDSAIVLTNATIYTGKDTPPIKKGGLIIRDGKIVSVFDAAPPELPAGATVRDLKGAVVIPGLVDSHSHIGIYPKPGIAAHSDGNEMSGPVQPGVRAIDSIWPDDPGIRMALAGGVTTANIMPGSGNVIGGQTLYVKLRGPAVDDMRITGKLPDGTEVFGGLKMANGENPKGYGRNKQQAPFTRMKVAALQREQFVKAKEYKAKKDAKQTVDRDLSLEPLVEVLEKKRTVHFHCHRADDLMTAVRIAEEFGFELVLQHASEGYRVADVLAKKKIPVSLTLIDSPGGKAETVGLLEENAFVLEKAGVPVCINTDDSITESRFLLRTGAIALRGGMSETSALRALTLTPAKVMHLDHRVGSLEAGKDADFVILSGAPFSVYTKVQETWIEGKKVFDAAAAADRPYRDGGFALPKGSEPAESPAVKAPVPISPDAAPKPANAPAGKPIVVHAKRVHVGNGTVLLDQTIVIEDGKIKSIAPIKKAVTPAGATTLTATEVTPGLIDPGTVVGLSGAWNIPADQDQDEPSDPNQADLRVLDGFNPNEPLFEFLRANGVTTVHATPGRAVVIAGTTGVFRCSGITAEQAALNKGFALLVNLGESPKDTFKAKGPQTRMGVAGVVRKAFAEAQVYAGKRKADPDKTARNPRHEALSPALDGTRPVVFAAHRADDIRTALRIADEFKLKPVIALGTEAYLLADELAKRKVPVIVHPTMQRAGGNMETLNTLMANAALLKAKGVPVTIGTSYEGYVPKTRNLRAEAAMAAANGLGHASALSAVTLDAAKLLGIDKDYGSLVPGKVADVVLYDGDPFEHATHVTLTILAGKVVYDRAEYLKLPFERRILPLLGGGAGEGCCMGW</sequence>
<dbReference type="InterPro" id="IPR032466">
    <property type="entry name" value="Metal_Hydrolase"/>
</dbReference>
<evidence type="ECO:0000256" key="2">
    <source>
        <dbReference type="SAM" id="SignalP"/>
    </source>
</evidence>
<feature type="compositionally biased region" description="Low complexity" evidence="1">
    <location>
        <begin position="453"/>
        <end position="462"/>
    </location>
</feature>
<dbReference type="SUPFAM" id="SSF51338">
    <property type="entry name" value="Composite domain of metallo-dependent hydrolases"/>
    <property type="match status" value="2"/>
</dbReference>
<reference evidence="6" key="1">
    <citation type="submission" date="2017-06" db="EMBL/GenBank/DDBJ databases">
        <title>Genome analysis of Fimbriiglobus ruber SP5, the first member of the order Planctomycetales with confirmed chitinolytic capability.</title>
        <authorList>
            <person name="Ravin N.V."/>
            <person name="Rakitin A.L."/>
            <person name="Ivanova A.A."/>
            <person name="Beletsky A.V."/>
            <person name="Kulichevskaya I.S."/>
            <person name="Mardanov A.V."/>
            <person name="Dedysh S.N."/>
        </authorList>
    </citation>
    <scope>NUCLEOTIDE SEQUENCE [LARGE SCALE GENOMIC DNA]</scope>
    <source>
        <strain evidence="6">SP5</strain>
    </source>
</reference>
<name>A0A225D3A2_9BACT</name>